<dbReference type="Pfam" id="PF00447">
    <property type="entry name" value="HSF_DNA-bind"/>
    <property type="match status" value="1"/>
</dbReference>
<keyword evidence="3" id="KW-0238">DNA-binding</keyword>
<dbReference type="GO" id="GO:0005634">
    <property type="term" value="C:nucleus"/>
    <property type="evidence" value="ECO:0007669"/>
    <property type="project" value="UniProtKB-SubCell"/>
</dbReference>
<dbReference type="EMBL" id="VYZE01003345">
    <property type="protein sequence ID" value="NWU73299.1"/>
    <property type="molecule type" value="Genomic_DNA"/>
</dbReference>
<dbReference type="Proteomes" id="UP000522270">
    <property type="component" value="Unassembled WGS sequence"/>
</dbReference>
<dbReference type="GO" id="GO:0003700">
    <property type="term" value="F:DNA-binding transcription factor activity"/>
    <property type="evidence" value="ECO:0007669"/>
    <property type="project" value="InterPro"/>
</dbReference>
<evidence type="ECO:0000256" key="5">
    <source>
        <dbReference type="RuleBase" id="RU004020"/>
    </source>
</evidence>
<evidence type="ECO:0000256" key="4">
    <source>
        <dbReference type="ARBA" id="ARBA00023242"/>
    </source>
</evidence>
<reference evidence="7 8" key="1">
    <citation type="submission" date="2019-09" db="EMBL/GenBank/DDBJ databases">
        <title>Bird 10,000 Genomes (B10K) Project - Family phase.</title>
        <authorList>
            <person name="Zhang G."/>
        </authorList>
    </citation>
    <scope>NUCLEOTIDE SEQUENCE [LARGE SCALE GENOMIC DNA]</scope>
    <source>
        <strain evidence="7">B10K-DU-027-49</strain>
        <tissue evidence="7">Muscle</tissue>
    </source>
</reference>
<dbReference type="AlphaFoldDB" id="A0A7K5Z724"/>
<evidence type="ECO:0000313" key="8">
    <source>
        <dbReference type="Proteomes" id="UP000522270"/>
    </source>
</evidence>
<evidence type="ECO:0000256" key="1">
    <source>
        <dbReference type="ARBA" id="ARBA00004123"/>
    </source>
</evidence>
<feature type="domain" description="HSF-type DNA-binding" evidence="6">
    <location>
        <begin position="5"/>
        <end position="119"/>
    </location>
</feature>
<organism evidence="7 8">
    <name type="scientific">Pterocles burchelli</name>
    <dbReference type="NCBI Taxonomy" id="2585816"/>
    <lineage>
        <taxon>Eukaryota</taxon>
        <taxon>Metazoa</taxon>
        <taxon>Chordata</taxon>
        <taxon>Craniata</taxon>
        <taxon>Vertebrata</taxon>
        <taxon>Euteleostomi</taxon>
        <taxon>Archelosauria</taxon>
        <taxon>Archosauria</taxon>
        <taxon>Dinosauria</taxon>
        <taxon>Saurischia</taxon>
        <taxon>Theropoda</taxon>
        <taxon>Coelurosauria</taxon>
        <taxon>Aves</taxon>
        <taxon>Neognathae</taxon>
        <taxon>Neoaves</taxon>
        <taxon>Columbimorphae</taxon>
        <taxon>Pterocliformes</taxon>
        <taxon>Pteroclidae</taxon>
        <taxon>Pterocles</taxon>
    </lineage>
</organism>
<dbReference type="PANTHER" id="PTHR10015">
    <property type="entry name" value="HEAT SHOCK TRANSCRIPTION FACTOR"/>
    <property type="match status" value="1"/>
</dbReference>
<dbReference type="Gene3D" id="1.10.10.10">
    <property type="entry name" value="Winged helix-like DNA-binding domain superfamily/Winged helix DNA-binding domain"/>
    <property type="match status" value="1"/>
</dbReference>
<name>A0A7K5Z724_9AVES</name>
<feature type="non-terminal residue" evidence="7">
    <location>
        <position position="143"/>
    </location>
</feature>
<evidence type="ECO:0000313" key="7">
    <source>
        <dbReference type="EMBL" id="NWU73299.1"/>
    </source>
</evidence>
<protein>
    <submittedName>
        <fullName evidence="7">HSF5 protein</fullName>
    </submittedName>
</protein>
<evidence type="ECO:0000259" key="6">
    <source>
        <dbReference type="SMART" id="SM00415"/>
    </source>
</evidence>
<evidence type="ECO:0000256" key="2">
    <source>
        <dbReference type="ARBA" id="ARBA00006403"/>
    </source>
</evidence>
<dbReference type="GO" id="GO:0043565">
    <property type="term" value="F:sequence-specific DNA binding"/>
    <property type="evidence" value="ECO:0007669"/>
    <property type="project" value="InterPro"/>
</dbReference>
<keyword evidence="4" id="KW-0539">Nucleus</keyword>
<proteinExistence type="inferred from homology"/>
<accession>A0A7K5Z724</accession>
<dbReference type="OrthoDB" id="6418155at2759"/>
<comment type="subcellular location">
    <subcellularLocation>
        <location evidence="1">Nucleus</location>
    </subcellularLocation>
</comment>
<keyword evidence="8" id="KW-1185">Reference proteome</keyword>
<dbReference type="SMART" id="SM00415">
    <property type="entry name" value="HSF"/>
    <property type="match status" value="1"/>
</dbReference>
<sequence length="143" mass="16054">PAGINPCHFPGKLWWLAHSPLFRSIRWDDHGEVLLVDKPLFKRELLGVHLDYFKTKNFSSFIRQLNLYGFHKLPQPASGKAGPDHGVGAGSGFGEPLLRYHNPNFRRDRPDLLVHLVRLTSANKAKLAAGKEVTMRPASRAPV</sequence>
<comment type="caution">
    <text evidence="7">The sequence shown here is derived from an EMBL/GenBank/DDBJ whole genome shotgun (WGS) entry which is preliminary data.</text>
</comment>
<evidence type="ECO:0000256" key="3">
    <source>
        <dbReference type="ARBA" id="ARBA00023125"/>
    </source>
</evidence>
<comment type="similarity">
    <text evidence="2 5">Belongs to the HSF family.</text>
</comment>
<dbReference type="InterPro" id="IPR036388">
    <property type="entry name" value="WH-like_DNA-bd_sf"/>
</dbReference>
<dbReference type="InterPro" id="IPR000232">
    <property type="entry name" value="HSF_DNA-bd"/>
</dbReference>
<feature type="non-terminal residue" evidence="7">
    <location>
        <position position="1"/>
    </location>
</feature>
<gene>
    <name evidence="7" type="primary">Hsf5</name>
    <name evidence="7" type="ORF">PTEBUR_R04324</name>
</gene>
<dbReference type="SUPFAM" id="SSF46785">
    <property type="entry name" value="Winged helix' DNA-binding domain"/>
    <property type="match status" value="1"/>
</dbReference>
<dbReference type="PANTHER" id="PTHR10015:SF465">
    <property type="entry name" value="HSF-TYPE DNA-BINDING DOMAIN-CONTAINING PROTEIN"/>
    <property type="match status" value="1"/>
</dbReference>
<dbReference type="InterPro" id="IPR036390">
    <property type="entry name" value="WH_DNA-bd_sf"/>
</dbReference>